<evidence type="ECO:0000256" key="6">
    <source>
        <dbReference type="ARBA" id="ARBA00022660"/>
    </source>
</evidence>
<keyword evidence="14 17" id="KW-0496">Mitochondrion</keyword>
<dbReference type="InterPro" id="IPR001750">
    <property type="entry name" value="ND/Mrp_TM"/>
</dbReference>
<feature type="transmembrane region" description="Helical" evidence="17">
    <location>
        <begin position="177"/>
        <end position="195"/>
    </location>
</feature>
<evidence type="ECO:0000256" key="3">
    <source>
        <dbReference type="ARBA" id="ARBA00012944"/>
    </source>
</evidence>
<evidence type="ECO:0000256" key="11">
    <source>
        <dbReference type="ARBA" id="ARBA00022989"/>
    </source>
</evidence>
<dbReference type="Pfam" id="PF06444">
    <property type="entry name" value="NADH_dehy_S2_C"/>
    <property type="match status" value="1"/>
</dbReference>
<feature type="transmembrane region" description="Helical" evidence="17">
    <location>
        <begin position="236"/>
        <end position="254"/>
    </location>
</feature>
<dbReference type="PANTHER" id="PTHR46552:SF1">
    <property type="entry name" value="NADH-UBIQUINONE OXIDOREDUCTASE CHAIN 2"/>
    <property type="match status" value="1"/>
</dbReference>
<dbReference type="InterPro" id="IPR003917">
    <property type="entry name" value="NADH_UbQ_OxRdtase_chain2"/>
</dbReference>
<sequence>MPSLVTTLMLFNIALGTSLTLSSHHWLLAWVGLEINTLAVIPLMLAKSHPRSIEAALKYFLTQAAASALLLFSALINAWHTGEWSIHTLADLPTNALTIALMMKLGLVPTHFWMPEVIQGIPLHVGLIVLTWQKLAPMSIIIQSSHLLNLNLTIFLGLASILIAGWSGISHNQLRKVLAFSSISHMGWTIIILKLNPELALFNFFVYVIMTTAAFATLIFINTTKFSELATSFHENPHLAVTMTILLLSLAGMPPFLGFAPKFLISMELVQQEIIFLAATTMVASMLSLFFYLRLSYILSQTMPPNMFCSPLLWRTTKNHPIICDLLNLLAIMTFPMVPSIVISMLPV</sequence>
<evidence type="ECO:0000256" key="10">
    <source>
        <dbReference type="ARBA" id="ARBA00022982"/>
    </source>
</evidence>
<dbReference type="EMBL" id="MG606682">
    <property type="protein sequence ID" value="AVP81528.1"/>
    <property type="molecule type" value="Genomic_DNA"/>
</dbReference>
<feature type="transmembrane region" description="Helical" evidence="17">
    <location>
        <begin position="26"/>
        <end position="45"/>
    </location>
</feature>
<evidence type="ECO:0000259" key="19">
    <source>
        <dbReference type="Pfam" id="PF06444"/>
    </source>
</evidence>
<reference evidence="20" key="1">
    <citation type="journal article" date="2018" name="PLoS ONE">
        <title>Hidden species diversity in Sylvirana nigrovittata (Amphibia: Ranidae) highlights the importance of taxonomic revisions in biodiversity conservation.</title>
        <authorList>
            <person name="Sheridan J.A."/>
            <person name="Stuart B.L."/>
        </authorList>
    </citation>
    <scope>NUCLEOTIDE SEQUENCE</scope>
</reference>
<dbReference type="InterPro" id="IPR050175">
    <property type="entry name" value="Complex_I_Subunit_2"/>
</dbReference>
<evidence type="ECO:0000256" key="17">
    <source>
        <dbReference type="RuleBase" id="RU003403"/>
    </source>
</evidence>
<keyword evidence="7 17" id="KW-0812">Transmembrane</keyword>
<evidence type="ECO:0000259" key="18">
    <source>
        <dbReference type="Pfam" id="PF00361"/>
    </source>
</evidence>
<evidence type="ECO:0000256" key="8">
    <source>
        <dbReference type="ARBA" id="ARBA00022792"/>
    </source>
</evidence>
<evidence type="ECO:0000256" key="4">
    <source>
        <dbReference type="ARBA" id="ARBA00021008"/>
    </source>
</evidence>
<keyword evidence="6 17" id="KW-0679">Respiratory chain</keyword>
<dbReference type="EC" id="7.1.1.2" evidence="3 17"/>
<evidence type="ECO:0000256" key="16">
    <source>
        <dbReference type="ARBA" id="ARBA00049551"/>
    </source>
</evidence>
<evidence type="ECO:0000256" key="9">
    <source>
        <dbReference type="ARBA" id="ARBA00022967"/>
    </source>
</evidence>
<protein>
    <recommendedName>
        <fullName evidence="4 17">NADH-ubiquinone oxidoreductase chain 2</fullName>
        <ecNumber evidence="3 17">7.1.1.2</ecNumber>
    </recommendedName>
</protein>
<feature type="transmembrane region" description="Helical" evidence="17">
    <location>
        <begin position="326"/>
        <end position="346"/>
    </location>
</feature>
<evidence type="ECO:0000256" key="14">
    <source>
        <dbReference type="ARBA" id="ARBA00023128"/>
    </source>
</evidence>
<keyword evidence="5" id="KW-0813">Transport</keyword>
<keyword evidence="15 17" id="KW-0472">Membrane</keyword>
<dbReference type="Pfam" id="PF00361">
    <property type="entry name" value="Proton_antipo_M"/>
    <property type="match status" value="1"/>
</dbReference>
<dbReference type="PRINTS" id="PR01436">
    <property type="entry name" value="NADHDHGNASE2"/>
</dbReference>
<dbReference type="GO" id="GO:0008137">
    <property type="term" value="F:NADH dehydrogenase (ubiquinone) activity"/>
    <property type="evidence" value="ECO:0007669"/>
    <property type="project" value="UniProtKB-EC"/>
</dbReference>
<keyword evidence="10 17" id="KW-0249">Electron transport</keyword>
<evidence type="ECO:0000256" key="1">
    <source>
        <dbReference type="ARBA" id="ARBA00004448"/>
    </source>
</evidence>
<evidence type="ECO:0000256" key="15">
    <source>
        <dbReference type="ARBA" id="ARBA00023136"/>
    </source>
</evidence>
<dbReference type="GO" id="GO:0006120">
    <property type="term" value="P:mitochondrial electron transport, NADH to ubiquinone"/>
    <property type="evidence" value="ECO:0007669"/>
    <property type="project" value="InterPro"/>
</dbReference>
<feature type="transmembrane region" description="Helical" evidence="17">
    <location>
        <begin position="201"/>
        <end position="224"/>
    </location>
</feature>
<comment type="similarity">
    <text evidence="2 17">Belongs to the complex I subunit 2 family.</text>
</comment>
<accession>A0A343VVU4</accession>
<keyword evidence="11 17" id="KW-1133">Transmembrane helix</keyword>
<dbReference type="InterPro" id="IPR010933">
    <property type="entry name" value="NADH_DH_su2_C"/>
</dbReference>
<keyword evidence="9 17" id="KW-1278">Translocase</keyword>
<feature type="domain" description="NADH:quinone oxidoreductase/Mrp antiporter transmembrane" evidence="18">
    <location>
        <begin position="23"/>
        <end position="288"/>
    </location>
</feature>
<geneLocation type="mitochondrion" evidence="20"/>
<comment type="subcellular location">
    <subcellularLocation>
        <location evidence="1 17">Mitochondrion inner membrane</location>
        <topology evidence="1 17">Multi-pass membrane protein</topology>
    </subcellularLocation>
</comment>
<dbReference type="AlphaFoldDB" id="A0A343VVU4"/>
<comment type="catalytic activity">
    <reaction evidence="16 17">
        <text>a ubiquinone + NADH + 5 H(+)(in) = a ubiquinol + NAD(+) + 4 H(+)(out)</text>
        <dbReference type="Rhea" id="RHEA:29091"/>
        <dbReference type="Rhea" id="RHEA-COMP:9565"/>
        <dbReference type="Rhea" id="RHEA-COMP:9566"/>
        <dbReference type="ChEBI" id="CHEBI:15378"/>
        <dbReference type="ChEBI" id="CHEBI:16389"/>
        <dbReference type="ChEBI" id="CHEBI:17976"/>
        <dbReference type="ChEBI" id="CHEBI:57540"/>
        <dbReference type="ChEBI" id="CHEBI:57945"/>
        <dbReference type="EC" id="7.1.1.2"/>
    </reaction>
</comment>
<comment type="function">
    <text evidence="17">Core subunit of the mitochondrial membrane respiratory chain NADH dehydrogenase (Complex I) which catalyzes electron transfer from NADH through the respiratory chain, using ubiquinone as an electron acceptor. Essential for the catalytic activity and assembly of complex I.</text>
</comment>
<evidence type="ECO:0000256" key="2">
    <source>
        <dbReference type="ARBA" id="ARBA00007012"/>
    </source>
</evidence>
<dbReference type="EMBL" id="MG606984">
    <property type="protein sequence ID" value="AVP81830.1"/>
    <property type="molecule type" value="Genomic_DNA"/>
</dbReference>
<keyword evidence="12 17" id="KW-0520">NAD</keyword>
<dbReference type="PANTHER" id="PTHR46552">
    <property type="entry name" value="NADH-UBIQUINONE OXIDOREDUCTASE CHAIN 2"/>
    <property type="match status" value="1"/>
</dbReference>
<feature type="transmembrane region" description="Helical" evidence="17">
    <location>
        <begin position="121"/>
        <end position="142"/>
    </location>
</feature>
<evidence type="ECO:0000256" key="5">
    <source>
        <dbReference type="ARBA" id="ARBA00022448"/>
    </source>
</evidence>
<dbReference type="GO" id="GO:0005743">
    <property type="term" value="C:mitochondrial inner membrane"/>
    <property type="evidence" value="ECO:0007669"/>
    <property type="project" value="UniProtKB-SubCell"/>
</dbReference>
<evidence type="ECO:0000313" key="20">
    <source>
        <dbReference type="EMBL" id="AVP81528.1"/>
    </source>
</evidence>
<evidence type="ECO:0000256" key="13">
    <source>
        <dbReference type="ARBA" id="ARBA00023075"/>
    </source>
</evidence>
<organism evidence="20">
    <name type="scientific">Hylarana annamitica</name>
    <name type="common">Annam stream frog</name>
    <dbReference type="NCBI Taxonomy" id="3366707"/>
    <lineage>
        <taxon>Eukaryota</taxon>
        <taxon>Metazoa</taxon>
        <taxon>Chordata</taxon>
        <taxon>Craniata</taxon>
        <taxon>Vertebrata</taxon>
        <taxon>Euteleostomi</taxon>
        <taxon>Amphibia</taxon>
        <taxon>Batrachia</taxon>
        <taxon>Anura</taxon>
        <taxon>Neobatrachia</taxon>
        <taxon>Ranoidea</taxon>
        <taxon>Ranidae</taxon>
        <taxon>Hylarana</taxon>
    </lineage>
</organism>
<keyword evidence="13 17" id="KW-0830">Ubiquinone</keyword>
<feature type="transmembrane region" description="Helical" evidence="17">
    <location>
        <begin position="57"/>
        <end position="76"/>
    </location>
</feature>
<gene>
    <name evidence="20" type="primary">ND2</name>
</gene>
<feature type="transmembrane region" description="Helical" evidence="17">
    <location>
        <begin position="148"/>
        <end position="165"/>
    </location>
</feature>
<evidence type="ECO:0000256" key="12">
    <source>
        <dbReference type="ARBA" id="ARBA00023027"/>
    </source>
</evidence>
<feature type="transmembrane region" description="Helical" evidence="17">
    <location>
        <begin position="274"/>
        <end position="293"/>
    </location>
</feature>
<proteinExistence type="inferred from homology"/>
<name>A0A343VVU4_9NEOB</name>
<feature type="domain" description="NADH dehydrogenase subunit 2 C-terminal" evidence="19">
    <location>
        <begin position="289"/>
        <end position="341"/>
    </location>
</feature>
<evidence type="ECO:0000256" key="7">
    <source>
        <dbReference type="ARBA" id="ARBA00022692"/>
    </source>
</evidence>
<keyword evidence="8 17" id="KW-0999">Mitochondrion inner membrane</keyword>